<feature type="non-terminal residue" evidence="2">
    <location>
        <position position="1"/>
    </location>
</feature>
<feature type="region of interest" description="Disordered" evidence="1">
    <location>
        <begin position="140"/>
        <end position="165"/>
    </location>
</feature>
<evidence type="ECO:0000313" key="3">
    <source>
        <dbReference type="Proteomes" id="UP000078492"/>
    </source>
</evidence>
<evidence type="ECO:0000256" key="1">
    <source>
        <dbReference type="SAM" id="MobiDB-lite"/>
    </source>
</evidence>
<gene>
    <name evidence="2" type="ORF">ALC57_02896</name>
</gene>
<dbReference type="Proteomes" id="UP000078492">
    <property type="component" value="Unassembled WGS sequence"/>
</dbReference>
<keyword evidence="3" id="KW-1185">Reference proteome</keyword>
<name>A0A195EI49_9HYME</name>
<evidence type="ECO:0000313" key="2">
    <source>
        <dbReference type="EMBL" id="KYN27831.1"/>
    </source>
</evidence>
<accession>A0A195EI49</accession>
<reference evidence="2 3" key="1">
    <citation type="submission" date="2015-09" db="EMBL/GenBank/DDBJ databases">
        <title>Trachymyrmex cornetzi WGS genome.</title>
        <authorList>
            <person name="Nygaard S."/>
            <person name="Hu H."/>
            <person name="Boomsma J."/>
            <person name="Zhang G."/>
        </authorList>
    </citation>
    <scope>NUCLEOTIDE SEQUENCE [LARGE SCALE GENOMIC DNA]</scope>
    <source>
        <strain evidence="2">Tcor2-1</strain>
        <tissue evidence="2">Whole body</tissue>
    </source>
</reference>
<organism evidence="2 3">
    <name type="scientific">Trachymyrmex cornetzi</name>
    <dbReference type="NCBI Taxonomy" id="471704"/>
    <lineage>
        <taxon>Eukaryota</taxon>
        <taxon>Metazoa</taxon>
        <taxon>Ecdysozoa</taxon>
        <taxon>Arthropoda</taxon>
        <taxon>Hexapoda</taxon>
        <taxon>Insecta</taxon>
        <taxon>Pterygota</taxon>
        <taxon>Neoptera</taxon>
        <taxon>Endopterygota</taxon>
        <taxon>Hymenoptera</taxon>
        <taxon>Apocrita</taxon>
        <taxon>Aculeata</taxon>
        <taxon>Formicoidea</taxon>
        <taxon>Formicidae</taxon>
        <taxon>Myrmicinae</taxon>
        <taxon>Trachymyrmex</taxon>
    </lineage>
</organism>
<dbReference type="EMBL" id="KQ978881">
    <property type="protein sequence ID" value="KYN27831.1"/>
    <property type="molecule type" value="Genomic_DNA"/>
</dbReference>
<proteinExistence type="predicted"/>
<protein>
    <submittedName>
        <fullName evidence="2">Uncharacterized protein</fullName>
    </submittedName>
</protein>
<dbReference type="AlphaFoldDB" id="A0A195EI49"/>
<sequence>VLTRFGDVMLNLRSQIAYALFGYGHILVLDLHEQDDFVDMRSSIGVAMIRRPAMNYATLHASLWYPMLPAGTTTLLSHPFVRPNHIYTSTQINGVIYLIRVHNLLLEKLVSLFVSILISLLLRSPAKLASVELVGFPTEASEPLLPPREPVFARPREPRPVEPPI</sequence>
<feature type="compositionally biased region" description="Basic and acidic residues" evidence="1">
    <location>
        <begin position="154"/>
        <end position="165"/>
    </location>
</feature>